<dbReference type="GO" id="GO:0022904">
    <property type="term" value="P:respiratory electron transport chain"/>
    <property type="evidence" value="ECO:0007669"/>
    <property type="project" value="InterPro"/>
</dbReference>
<evidence type="ECO:0000256" key="12">
    <source>
        <dbReference type="ARBA" id="ARBA00037975"/>
    </source>
</evidence>
<comment type="similarity">
    <text evidence="12">Belongs to the cytochrome b561 family.</text>
</comment>
<name>A0A0K0XXT7_9GAMM</name>
<comment type="cofactor">
    <cofactor evidence="1">
        <name>heme b</name>
        <dbReference type="ChEBI" id="CHEBI:60344"/>
    </cofactor>
</comment>
<evidence type="ECO:0000256" key="7">
    <source>
        <dbReference type="ARBA" id="ARBA00022723"/>
    </source>
</evidence>
<keyword evidence="4" id="KW-1003">Cell membrane</keyword>
<sequence>MNTIADAAKAYPRSVRRLHWSMALGLLGMVLFGLFMGSLSLEDPRRGLLMRLHLMVGLLLLAAAMLRLRWRLQGRMPDLPSVYGRFEAALARAVHGLFYVLMIGLPLLGLGVWLLDPFVAGPGLAGQSVALGDLAGWLHRAHYLGAWLLLAAVLVHLVGALRGLRSATPERRVLWRMLPFERQSSRPVSFEARSHPRRSKKRRRS</sequence>
<accession>A0A0K0XXT7</accession>
<comment type="subcellular location">
    <subcellularLocation>
        <location evidence="2">Cell membrane</location>
        <topology evidence="2">Multi-pass membrane protein</topology>
    </subcellularLocation>
</comment>
<dbReference type="RefSeq" id="WP_049725987.1">
    <property type="nucleotide sequence ID" value="NZ_CP012154.1"/>
</dbReference>
<dbReference type="PANTHER" id="PTHR30529">
    <property type="entry name" value="CYTOCHROME B561"/>
    <property type="match status" value="1"/>
</dbReference>
<dbReference type="GO" id="GO:0020037">
    <property type="term" value="F:heme binding"/>
    <property type="evidence" value="ECO:0007669"/>
    <property type="project" value="TreeGrafter"/>
</dbReference>
<evidence type="ECO:0000256" key="3">
    <source>
        <dbReference type="ARBA" id="ARBA00022448"/>
    </source>
</evidence>
<evidence type="ECO:0000256" key="9">
    <source>
        <dbReference type="ARBA" id="ARBA00022989"/>
    </source>
</evidence>
<gene>
    <name evidence="14" type="ORF">WM2015_2061</name>
</gene>
<keyword evidence="15" id="KW-1185">Reference proteome</keyword>
<dbReference type="KEGG" id="wma:WM2015_2061"/>
<evidence type="ECO:0000256" key="2">
    <source>
        <dbReference type="ARBA" id="ARBA00004651"/>
    </source>
</evidence>
<keyword evidence="11" id="KW-0472">Membrane</keyword>
<protein>
    <recommendedName>
        <fullName evidence="13">Cytochrome b561 bacterial/Ni-hydrogenase domain-containing protein</fullName>
    </recommendedName>
</protein>
<feature type="domain" description="Cytochrome b561 bacterial/Ni-hydrogenase" evidence="13">
    <location>
        <begin position="11"/>
        <end position="178"/>
    </location>
</feature>
<keyword evidence="7" id="KW-0479">Metal-binding</keyword>
<proteinExistence type="inferred from homology"/>
<dbReference type="GO" id="GO:0005886">
    <property type="term" value="C:plasma membrane"/>
    <property type="evidence" value="ECO:0007669"/>
    <property type="project" value="UniProtKB-SubCell"/>
</dbReference>
<keyword evidence="10" id="KW-0408">Iron</keyword>
<keyword evidence="3" id="KW-0813">Transport</keyword>
<evidence type="ECO:0000256" key="8">
    <source>
        <dbReference type="ARBA" id="ARBA00022982"/>
    </source>
</evidence>
<dbReference type="InterPro" id="IPR011577">
    <property type="entry name" value="Cyt_b561_bac/Ni-Hgenase"/>
</dbReference>
<evidence type="ECO:0000256" key="10">
    <source>
        <dbReference type="ARBA" id="ARBA00023004"/>
    </source>
</evidence>
<dbReference type="GO" id="GO:0046872">
    <property type="term" value="F:metal ion binding"/>
    <property type="evidence" value="ECO:0007669"/>
    <property type="project" value="UniProtKB-KW"/>
</dbReference>
<evidence type="ECO:0000256" key="6">
    <source>
        <dbReference type="ARBA" id="ARBA00022692"/>
    </source>
</evidence>
<dbReference type="SUPFAM" id="SSF81342">
    <property type="entry name" value="Transmembrane di-heme cytochromes"/>
    <property type="match status" value="1"/>
</dbReference>
<dbReference type="InterPro" id="IPR016174">
    <property type="entry name" value="Di-haem_cyt_TM"/>
</dbReference>
<keyword evidence="5" id="KW-0349">Heme</keyword>
<dbReference type="AlphaFoldDB" id="A0A0K0XXT7"/>
<dbReference type="Proteomes" id="UP000066624">
    <property type="component" value="Chromosome"/>
</dbReference>
<evidence type="ECO:0000313" key="15">
    <source>
        <dbReference type="Proteomes" id="UP000066624"/>
    </source>
</evidence>
<organism evidence="14 15">
    <name type="scientific">Wenzhouxiangella marina</name>
    <dbReference type="NCBI Taxonomy" id="1579979"/>
    <lineage>
        <taxon>Bacteria</taxon>
        <taxon>Pseudomonadati</taxon>
        <taxon>Pseudomonadota</taxon>
        <taxon>Gammaproteobacteria</taxon>
        <taxon>Chromatiales</taxon>
        <taxon>Wenzhouxiangellaceae</taxon>
        <taxon>Wenzhouxiangella</taxon>
    </lineage>
</organism>
<dbReference type="Pfam" id="PF01292">
    <property type="entry name" value="Ni_hydr_CYTB"/>
    <property type="match status" value="1"/>
</dbReference>
<keyword evidence="9" id="KW-1133">Transmembrane helix</keyword>
<keyword evidence="8" id="KW-0249">Electron transport</keyword>
<dbReference type="Gene3D" id="1.20.950.20">
    <property type="entry name" value="Transmembrane di-heme cytochromes, Chain C"/>
    <property type="match status" value="1"/>
</dbReference>
<dbReference type="InterPro" id="IPR052168">
    <property type="entry name" value="Cytochrome_b561_oxidase"/>
</dbReference>
<dbReference type="GO" id="GO:0009055">
    <property type="term" value="F:electron transfer activity"/>
    <property type="evidence" value="ECO:0007669"/>
    <property type="project" value="InterPro"/>
</dbReference>
<evidence type="ECO:0000256" key="11">
    <source>
        <dbReference type="ARBA" id="ARBA00023136"/>
    </source>
</evidence>
<evidence type="ECO:0000313" key="14">
    <source>
        <dbReference type="EMBL" id="AKS42426.1"/>
    </source>
</evidence>
<evidence type="ECO:0000256" key="4">
    <source>
        <dbReference type="ARBA" id="ARBA00022475"/>
    </source>
</evidence>
<keyword evidence="6" id="KW-0812">Transmembrane</keyword>
<evidence type="ECO:0000256" key="1">
    <source>
        <dbReference type="ARBA" id="ARBA00001970"/>
    </source>
</evidence>
<reference evidence="14 15" key="1">
    <citation type="submission" date="2015-07" db="EMBL/GenBank/DDBJ databases">
        <authorList>
            <person name="Noorani M."/>
        </authorList>
    </citation>
    <scope>NUCLEOTIDE SEQUENCE [LARGE SCALE GENOMIC DNA]</scope>
    <source>
        <strain evidence="14 15">KCTC 42284</strain>
    </source>
</reference>
<dbReference type="STRING" id="1579979.WM2015_2061"/>
<evidence type="ECO:0000259" key="13">
    <source>
        <dbReference type="Pfam" id="PF01292"/>
    </source>
</evidence>
<dbReference type="PANTHER" id="PTHR30529:SF1">
    <property type="entry name" value="CYTOCHROME B561 HOMOLOG 2"/>
    <property type="match status" value="1"/>
</dbReference>
<dbReference type="EMBL" id="CP012154">
    <property type="protein sequence ID" value="AKS42426.1"/>
    <property type="molecule type" value="Genomic_DNA"/>
</dbReference>
<evidence type="ECO:0000256" key="5">
    <source>
        <dbReference type="ARBA" id="ARBA00022617"/>
    </source>
</evidence>